<dbReference type="InterPro" id="IPR032675">
    <property type="entry name" value="LRR_dom_sf"/>
</dbReference>
<name>A0A1B6CF90_9HEMI</name>
<evidence type="ECO:0000313" key="4">
    <source>
        <dbReference type="EMBL" id="JAS12058.1"/>
    </source>
</evidence>
<organism evidence="4">
    <name type="scientific">Clastoptera arizonana</name>
    <name type="common">Arizona spittle bug</name>
    <dbReference type="NCBI Taxonomy" id="38151"/>
    <lineage>
        <taxon>Eukaryota</taxon>
        <taxon>Metazoa</taxon>
        <taxon>Ecdysozoa</taxon>
        <taxon>Arthropoda</taxon>
        <taxon>Hexapoda</taxon>
        <taxon>Insecta</taxon>
        <taxon>Pterygota</taxon>
        <taxon>Neoptera</taxon>
        <taxon>Paraneoptera</taxon>
        <taxon>Hemiptera</taxon>
        <taxon>Auchenorrhyncha</taxon>
        <taxon>Cercopoidea</taxon>
        <taxon>Clastopteridae</taxon>
        <taxon>Clastoptera</taxon>
    </lineage>
</organism>
<keyword evidence="1" id="KW-0343">GTPase activation</keyword>
<dbReference type="AlphaFoldDB" id="A0A1B6CF90"/>
<keyword evidence="2" id="KW-0433">Leucine-rich repeat</keyword>
<sequence>LQPPRVMESAPEPPDLCTVVEFIPEHIDLSPYLINLEHLQELCLQFGVRDCATKFTFSYFKVHVKDIERLALGLGKSRNLQKLQITCSDIDHQKLSIILKSLLRCESLRSLDFSHCKIGNIGAKALGYFLMENKTLKTLVLQNNSIGPEGALGLAFAIEHCDSSSLDCLNLKFNLIRDAGGSALANAISSSSSNVLTKLILSGSGLGAEAAISLADMLAVNKTMEELNLSNNTLTNEGGEAIDKALRCNYSLQQLDIRNCEIDEELTKKISAKLRSNRNDLRKKELQLLFMSVRGKSNTSESAK</sequence>
<dbReference type="InterPro" id="IPR001611">
    <property type="entry name" value="Leu-rich_rpt"/>
</dbReference>
<dbReference type="GO" id="GO:0005634">
    <property type="term" value="C:nucleus"/>
    <property type="evidence" value="ECO:0007669"/>
    <property type="project" value="TreeGrafter"/>
</dbReference>
<dbReference type="PANTHER" id="PTHR24113">
    <property type="entry name" value="RAN GTPASE-ACTIVATING PROTEIN 1"/>
    <property type="match status" value="1"/>
</dbReference>
<accession>A0A1B6CF90</accession>
<reference evidence="4" key="1">
    <citation type="submission" date="2015-12" db="EMBL/GenBank/DDBJ databases">
        <title>De novo transcriptome assembly of four potential Pierce s Disease insect vectors from Arizona vineyards.</title>
        <authorList>
            <person name="Tassone E.E."/>
        </authorList>
    </citation>
    <scope>NUCLEOTIDE SEQUENCE</scope>
</reference>
<evidence type="ECO:0000256" key="3">
    <source>
        <dbReference type="ARBA" id="ARBA00022737"/>
    </source>
</evidence>
<dbReference type="GO" id="GO:0006913">
    <property type="term" value="P:nucleocytoplasmic transport"/>
    <property type="evidence" value="ECO:0007669"/>
    <property type="project" value="TreeGrafter"/>
</dbReference>
<dbReference type="InterPro" id="IPR027038">
    <property type="entry name" value="RanGap"/>
</dbReference>
<dbReference type="SMART" id="SM00368">
    <property type="entry name" value="LRR_RI"/>
    <property type="match status" value="6"/>
</dbReference>
<feature type="non-terminal residue" evidence="4">
    <location>
        <position position="1"/>
    </location>
</feature>
<dbReference type="GO" id="GO:0005829">
    <property type="term" value="C:cytosol"/>
    <property type="evidence" value="ECO:0007669"/>
    <property type="project" value="TreeGrafter"/>
</dbReference>
<dbReference type="Gene3D" id="3.80.10.10">
    <property type="entry name" value="Ribonuclease Inhibitor"/>
    <property type="match status" value="2"/>
</dbReference>
<keyword evidence="3" id="KW-0677">Repeat</keyword>
<dbReference type="GO" id="GO:0031267">
    <property type="term" value="F:small GTPase binding"/>
    <property type="evidence" value="ECO:0007669"/>
    <property type="project" value="TreeGrafter"/>
</dbReference>
<evidence type="ECO:0008006" key="5">
    <source>
        <dbReference type="Google" id="ProtNLM"/>
    </source>
</evidence>
<dbReference type="SUPFAM" id="SSF52047">
    <property type="entry name" value="RNI-like"/>
    <property type="match status" value="1"/>
</dbReference>
<dbReference type="GO" id="GO:0005096">
    <property type="term" value="F:GTPase activator activity"/>
    <property type="evidence" value="ECO:0007669"/>
    <property type="project" value="UniProtKB-KW"/>
</dbReference>
<protein>
    <recommendedName>
        <fullName evidence="5">CARMIL pleckstrin homology domain-containing protein</fullName>
    </recommendedName>
</protein>
<evidence type="ECO:0000256" key="1">
    <source>
        <dbReference type="ARBA" id="ARBA00022468"/>
    </source>
</evidence>
<dbReference type="GO" id="GO:0048471">
    <property type="term" value="C:perinuclear region of cytoplasm"/>
    <property type="evidence" value="ECO:0007669"/>
    <property type="project" value="TreeGrafter"/>
</dbReference>
<proteinExistence type="predicted"/>
<gene>
    <name evidence="4" type="ORF">g.10854</name>
</gene>
<dbReference type="PANTHER" id="PTHR24113:SF12">
    <property type="entry name" value="RAN GTPASE-ACTIVATING PROTEIN 1"/>
    <property type="match status" value="1"/>
</dbReference>
<evidence type="ECO:0000256" key="2">
    <source>
        <dbReference type="ARBA" id="ARBA00022614"/>
    </source>
</evidence>
<dbReference type="EMBL" id="GEDC01025240">
    <property type="protein sequence ID" value="JAS12058.1"/>
    <property type="molecule type" value="Transcribed_RNA"/>
</dbReference>
<dbReference type="Pfam" id="PF13516">
    <property type="entry name" value="LRR_6"/>
    <property type="match status" value="4"/>
</dbReference>